<evidence type="ECO:0008006" key="4">
    <source>
        <dbReference type="Google" id="ProtNLM"/>
    </source>
</evidence>
<keyword evidence="1" id="KW-0732">Signal</keyword>
<dbReference type="EMBL" id="JACSIT010000141">
    <property type="protein sequence ID" value="MBC6995785.1"/>
    <property type="molecule type" value="Genomic_DNA"/>
</dbReference>
<dbReference type="PROSITE" id="PS51257">
    <property type="entry name" value="PROKAR_LIPOPROTEIN"/>
    <property type="match status" value="1"/>
</dbReference>
<evidence type="ECO:0000313" key="2">
    <source>
        <dbReference type="EMBL" id="MBC6995785.1"/>
    </source>
</evidence>
<keyword evidence="3" id="KW-1185">Reference proteome</keyword>
<protein>
    <recommendedName>
        <fullName evidence="4">Cytochrome C Planctomycete-type domain-containing protein</fullName>
    </recommendedName>
</protein>
<dbReference type="RefSeq" id="WP_187467806.1">
    <property type="nucleotide sequence ID" value="NZ_JACSIT010000141.1"/>
</dbReference>
<feature type="signal peptide" evidence="1">
    <location>
        <begin position="1"/>
        <end position="17"/>
    </location>
</feature>
<comment type="caution">
    <text evidence="2">The sequence shown here is derived from an EMBL/GenBank/DDBJ whole genome shotgun (WGS) entry which is preliminary data.</text>
</comment>
<reference evidence="2" key="1">
    <citation type="submission" date="2020-08" db="EMBL/GenBank/DDBJ databases">
        <title>Lewinella bacteria from marine environments.</title>
        <authorList>
            <person name="Zhong Y."/>
        </authorList>
    </citation>
    <scope>NUCLEOTIDE SEQUENCE</scope>
    <source>
        <strain evidence="2">KCTC 42187</strain>
    </source>
</reference>
<organism evidence="2 3">
    <name type="scientific">Neolewinella lacunae</name>
    <dbReference type="NCBI Taxonomy" id="1517758"/>
    <lineage>
        <taxon>Bacteria</taxon>
        <taxon>Pseudomonadati</taxon>
        <taxon>Bacteroidota</taxon>
        <taxon>Saprospiria</taxon>
        <taxon>Saprospirales</taxon>
        <taxon>Lewinellaceae</taxon>
        <taxon>Neolewinella</taxon>
    </lineage>
</organism>
<accession>A0A923T8M4</accession>
<feature type="chain" id="PRO_5037955449" description="Cytochrome C Planctomycete-type domain-containing protein" evidence="1">
    <location>
        <begin position="18"/>
        <end position="127"/>
    </location>
</feature>
<sequence length="127" mass="13977">MSLFLRFFFPTLVLVFAACTRDALPEPTAANCEGEVPTYAADVEVIIENTCAYSGCHLGGAPGIYNSYEGLLNDLQDGSFRERVITLREDPNLGMPPDYSPADRPRNLTEAELLIISCWLEAGFPNE</sequence>
<evidence type="ECO:0000313" key="3">
    <source>
        <dbReference type="Proteomes" id="UP000650081"/>
    </source>
</evidence>
<gene>
    <name evidence="2" type="ORF">H9S92_16585</name>
</gene>
<evidence type="ECO:0000256" key="1">
    <source>
        <dbReference type="SAM" id="SignalP"/>
    </source>
</evidence>
<dbReference type="AlphaFoldDB" id="A0A923T8M4"/>
<name>A0A923T8M4_9BACT</name>
<dbReference type="Proteomes" id="UP000650081">
    <property type="component" value="Unassembled WGS sequence"/>
</dbReference>
<proteinExistence type="predicted"/>